<sequence length="147" mass="17126">YANSTASGGRRAHVFNCHTDLYLEEAERHGWLIQIKSMIDLFDEGWTLRSIRKRLKKDPTCTIDSLGSPSDRDITPLRQGPPQDELPDFTLDEMHRQIVKFIVVDDQAINLIECPEFRRLIRLLRPELNDADICHRTKLRELILNAF</sequence>
<gene>
    <name evidence="2" type="ORF">CY34DRAFT_58599</name>
</gene>
<dbReference type="InParanoid" id="A0A0C9ZZI2"/>
<reference evidence="2 3" key="1">
    <citation type="submission" date="2014-04" db="EMBL/GenBank/DDBJ databases">
        <authorList>
            <consortium name="DOE Joint Genome Institute"/>
            <person name="Kuo A."/>
            <person name="Ruytinx J."/>
            <person name="Rineau F."/>
            <person name="Colpaert J."/>
            <person name="Kohler A."/>
            <person name="Nagy L.G."/>
            <person name="Floudas D."/>
            <person name="Copeland A."/>
            <person name="Barry K.W."/>
            <person name="Cichocki N."/>
            <person name="Veneault-Fourrey C."/>
            <person name="LaButti K."/>
            <person name="Lindquist E.A."/>
            <person name="Lipzen A."/>
            <person name="Lundell T."/>
            <person name="Morin E."/>
            <person name="Murat C."/>
            <person name="Sun H."/>
            <person name="Tunlid A."/>
            <person name="Henrissat B."/>
            <person name="Grigoriev I.V."/>
            <person name="Hibbett D.S."/>
            <person name="Martin F."/>
            <person name="Nordberg H.P."/>
            <person name="Cantor M.N."/>
            <person name="Hua S.X."/>
        </authorList>
    </citation>
    <scope>NUCLEOTIDE SEQUENCE [LARGE SCALE GENOMIC DNA]</scope>
    <source>
        <strain evidence="2 3">UH-Slu-Lm8-n1</strain>
    </source>
</reference>
<reference evidence="3" key="2">
    <citation type="submission" date="2015-01" db="EMBL/GenBank/DDBJ databases">
        <title>Evolutionary Origins and Diversification of the Mycorrhizal Mutualists.</title>
        <authorList>
            <consortium name="DOE Joint Genome Institute"/>
            <consortium name="Mycorrhizal Genomics Consortium"/>
            <person name="Kohler A."/>
            <person name="Kuo A."/>
            <person name="Nagy L.G."/>
            <person name="Floudas D."/>
            <person name="Copeland A."/>
            <person name="Barry K.W."/>
            <person name="Cichocki N."/>
            <person name="Veneault-Fourrey C."/>
            <person name="LaButti K."/>
            <person name="Lindquist E.A."/>
            <person name="Lipzen A."/>
            <person name="Lundell T."/>
            <person name="Morin E."/>
            <person name="Murat C."/>
            <person name="Riley R."/>
            <person name="Ohm R."/>
            <person name="Sun H."/>
            <person name="Tunlid A."/>
            <person name="Henrissat B."/>
            <person name="Grigoriev I.V."/>
            <person name="Hibbett D.S."/>
            <person name="Martin F."/>
        </authorList>
    </citation>
    <scope>NUCLEOTIDE SEQUENCE [LARGE SCALE GENOMIC DNA]</scope>
    <source>
        <strain evidence="3">UH-Slu-Lm8-n1</strain>
    </source>
</reference>
<dbReference type="OrthoDB" id="2682078at2759"/>
<evidence type="ECO:0000313" key="3">
    <source>
        <dbReference type="Proteomes" id="UP000054485"/>
    </source>
</evidence>
<evidence type="ECO:0000256" key="1">
    <source>
        <dbReference type="SAM" id="MobiDB-lite"/>
    </source>
</evidence>
<dbReference type="AlphaFoldDB" id="A0A0C9ZZI2"/>
<dbReference type="HOGENOM" id="CLU_072868_2_1_1"/>
<evidence type="ECO:0000313" key="2">
    <source>
        <dbReference type="EMBL" id="KIK43005.1"/>
    </source>
</evidence>
<protein>
    <submittedName>
        <fullName evidence="2">Uncharacterized protein</fullName>
    </submittedName>
</protein>
<dbReference type="EMBL" id="KN835224">
    <property type="protein sequence ID" value="KIK43005.1"/>
    <property type="molecule type" value="Genomic_DNA"/>
</dbReference>
<feature type="non-terminal residue" evidence="2">
    <location>
        <position position="1"/>
    </location>
</feature>
<organism evidence="2 3">
    <name type="scientific">Suillus luteus UH-Slu-Lm8-n1</name>
    <dbReference type="NCBI Taxonomy" id="930992"/>
    <lineage>
        <taxon>Eukaryota</taxon>
        <taxon>Fungi</taxon>
        <taxon>Dikarya</taxon>
        <taxon>Basidiomycota</taxon>
        <taxon>Agaricomycotina</taxon>
        <taxon>Agaricomycetes</taxon>
        <taxon>Agaricomycetidae</taxon>
        <taxon>Boletales</taxon>
        <taxon>Suillineae</taxon>
        <taxon>Suillaceae</taxon>
        <taxon>Suillus</taxon>
    </lineage>
</organism>
<feature type="region of interest" description="Disordered" evidence="1">
    <location>
        <begin position="62"/>
        <end position="84"/>
    </location>
</feature>
<dbReference type="Proteomes" id="UP000054485">
    <property type="component" value="Unassembled WGS sequence"/>
</dbReference>
<feature type="non-terminal residue" evidence="2">
    <location>
        <position position="147"/>
    </location>
</feature>
<name>A0A0C9ZZI2_9AGAM</name>
<proteinExistence type="predicted"/>
<keyword evidence="3" id="KW-1185">Reference proteome</keyword>
<accession>A0A0C9ZZI2</accession>